<accession>A0A0H5CYN2</accession>
<evidence type="ECO:0000313" key="2">
    <source>
        <dbReference type="Proteomes" id="UP000043764"/>
    </source>
</evidence>
<dbReference type="AlphaFoldDB" id="A0A0H5CYN2"/>
<protein>
    <submittedName>
        <fullName evidence="1">Uncharacterized protein</fullName>
    </submittedName>
</protein>
<reference evidence="2" key="1">
    <citation type="submission" date="2015-05" db="EMBL/GenBank/DDBJ databases">
        <authorList>
            <person name="Rodrigo-Torres Lidia"/>
            <person name="Arahal R.David."/>
        </authorList>
    </citation>
    <scope>NUCLEOTIDE SEQUENCE [LARGE SCALE GENOMIC DNA]</scope>
    <source>
        <strain evidence="2">CECT 7321</strain>
    </source>
</reference>
<gene>
    <name evidence="1" type="ORF">NIT7321_00833</name>
</gene>
<sequence>MWIKGLPGSFFRGFPGKQEISAFHFQDTSGGFAQVSGPNGAQFKPYSAPYEAFGQTLISGEVTSATGQTLGYEVYSLDTKTSTVSLFSDRRWTGQ</sequence>
<keyword evidence="2" id="KW-1185">Reference proteome</keyword>
<name>A0A0H5CYN2_9RHOB</name>
<dbReference type="STRING" id="481446.NIT7645_03172"/>
<dbReference type="EMBL" id="CVRL01000010">
    <property type="protein sequence ID" value="CRL09996.1"/>
    <property type="molecule type" value="Genomic_DNA"/>
</dbReference>
<dbReference type="RefSeq" id="WP_050672686.1">
    <property type="nucleotide sequence ID" value="NZ_CVRL01000010.1"/>
</dbReference>
<proteinExistence type="predicted"/>
<organism evidence="1 2">
    <name type="scientific">Phaeobacter italicus</name>
    <dbReference type="NCBI Taxonomy" id="481446"/>
    <lineage>
        <taxon>Bacteria</taxon>
        <taxon>Pseudomonadati</taxon>
        <taxon>Pseudomonadota</taxon>
        <taxon>Alphaproteobacteria</taxon>
        <taxon>Rhodobacterales</taxon>
        <taxon>Roseobacteraceae</taxon>
        <taxon>Phaeobacter</taxon>
    </lineage>
</organism>
<evidence type="ECO:0000313" key="1">
    <source>
        <dbReference type="EMBL" id="CRL09996.1"/>
    </source>
</evidence>
<dbReference type="Proteomes" id="UP000043764">
    <property type="component" value="Unassembled WGS sequence"/>
</dbReference>